<sequence>MITELPWELQRTLNVYHQVPNKSKRIA</sequence>
<reference evidence="1" key="1">
    <citation type="submission" date="2014-11" db="EMBL/GenBank/DDBJ databases">
        <authorList>
            <person name="Amaro Gonzalez C."/>
        </authorList>
    </citation>
    <scope>NUCLEOTIDE SEQUENCE</scope>
</reference>
<organism evidence="1">
    <name type="scientific">Anguilla anguilla</name>
    <name type="common">European freshwater eel</name>
    <name type="synonym">Muraena anguilla</name>
    <dbReference type="NCBI Taxonomy" id="7936"/>
    <lineage>
        <taxon>Eukaryota</taxon>
        <taxon>Metazoa</taxon>
        <taxon>Chordata</taxon>
        <taxon>Craniata</taxon>
        <taxon>Vertebrata</taxon>
        <taxon>Euteleostomi</taxon>
        <taxon>Actinopterygii</taxon>
        <taxon>Neopterygii</taxon>
        <taxon>Teleostei</taxon>
        <taxon>Anguilliformes</taxon>
        <taxon>Anguillidae</taxon>
        <taxon>Anguilla</taxon>
    </lineage>
</organism>
<protein>
    <submittedName>
        <fullName evidence="1">Uncharacterized protein</fullName>
    </submittedName>
</protein>
<evidence type="ECO:0000313" key="1">
    <source>
        <dbReference type="EMBL" id="JAH83331.1"/>
    </source>
</evidence>
<proteinExistence type="predicted"/>
<reference evidence="1" key="2">
    <citation type="journal article" date="2015" name="Fish Shellfish Immunol.">
        <title>Early steps in the European eel (Anguilla anguilla)-Vibrio vulnificus interaction in the gills: Role of the RtxA13 toxin.</title>
        <authorList>
            <person name="Callol A."/>
            <person name="Pajuelo D."/>
            <person name="Ebbesson L."/>
            <person name="Teles M."/>
            <person name="MacKenzie S."/>
            <person name="Amaro C."/>
        </authorList>
    </citation>
    <scope>NUCLEOTIDE SEQUENCE</scope>
</reference>
<dbReference type="EMBL" id="GBXM01025246">
    <property type="protein sequence ID" value="JAH83331.1"/>
    <property type="molecule type" value="Transcribed_RNA"/>
</dbReference>
<accession>A0A0E9VZ55</accession>
<name>A0A0E9VZ55_ANGAN</name>
<dbReference type="AlphaFoldDB" id="A0A0E9VZ55"/>